<dbReference type="PROSITE" id="PS51826">
    <property type="entry name" value="PSBD"/>
    <property type="match status" value="1"/>
</dbReference>
<dbReference type="InterPro" id="IPR001078">
    <property type="entry name" value="2-oxoacid_DH_actylTfrase"/>
</dbReference>
<dbReference type="EC" id="2.3.1.12" evidence="7"/>
<keyword evidence="4" id="KW-0450">Lipoyl</keyword>
<keyword evidence="5 7" id="KW-0012">Acyltransferase</keyword>
<dbReference type="Gene3D" id="3.30.559.10">
    <property type="entry name" value="Chloramphenicol acetyltransferase-like domain"/>
    <property type="match status" value="1"/>
</dbReference>
<dbReference type="Pfam" id="PF00198">
    <property type="entry name" value="2-oxoacid_dh"/>
    <property type="match status" value="1"/>
</dbReference>
<dbReference type="SUPFAM" id="SSF47005">
    <property type="entry name" value="Peripheral subunit-binding domain of 2-oxo acid dehydrogenase complex"/>
    <property type="match status" value="2"/>
</dbReference>
<evidence type="ECO:0000256" key="5">
    <source>
        <dbReference type="ARBA" id="ARBA00023315"/>
    </source>
</evidence>
<gene>
    <name evidence="7" type="primary">pdhC_1</name>
    <name evidence="7" type="ORF">BkAM31D_07545</name>
</gene>
<name>A0A1X9M8G5_9BACI</name>
<accession>A0A1X9M8G5</accession>
<keyword evidence="8" id="KW-1185">Reference proteome</keyword>
<dbReference type="SUPFAM" id="SSF52777">
    <property type="entry name" value="CoA-dependent acyltransferases"/>
    <property type="match status" value="1"/>
</dbReference>
<dbReference type="RefSeq" id="WP_066160096.1">
    <property type="nucleotide sequence ID" value="NZ_CP020814.1"/>
</dbReference>
<dbReference type="InterPro" id="IPR004167">
    <property type="entry name" value="PSBD"/>
</dbReference>
<evidence type="ECO:0000259" key="6">
    <source>
        <dbReference type="PROSITE" id="PS51826"/>
    </source>
</evidence>
<proteinExistence type="inferred from homology"/>
<dbReference type="Gene3D" id="4.10.320.10">
    <property type="entry name" value="E3-binding domain"/>
    <property type="match status" value="2"/>
</dbReference>
<reference evidence="7 8" key="1">
    <citation type="submission" date="2017-04" db="EMBL/GenBank/DDBJ databases">
        <title>Bacillus krulwichiae AM31D Genome sequencing and assembly.</title>
        <authorList>
            <person name="Krulwich T.A."/>
            <person name="Anastor L."/>
            <person name="Ehrlich R."/>
            <person name="Ehrlich G.D."/>
            <person name="Janto B."/>
        </authorList>
    </citation>
    <scope>NUCLEOTIDE SEQUENCE [LARGE SCALE GENOMIC DNA]</scope>
    <source>
        <strain evidence="7 8">AM31D</strain>
    </source>
</reference>
<comment type="cofactor">
    <cofactor evidence="1">
        <name>(R)-lipoate</name>
        <dbReference type="ChEBI" id="CHEBI:83088"/>
    </cofactor>
</comment>
<evidence type="ECO:0000313" key="8">
    <source>
        <dbReference type="Proteomes" id="UP000193006"/>
    </source>
</evidence>
<dbReference type="GO" id="GO:0031405">
    <property type="term" value="F:lipoic acid binding"/>
    <property type="evidence" value="ECO:0007669"/>
    <property type="project" value="TreeGrafter"/>
</dbReference>
<evidence type="ECO:0000256" key="2">
    <source>
        <dbReference type="ARBA" id="ARBA00007317"/>
    </source>
</evidence>
<dbReference type="KEGG" id="bkw:BkAM31D_07545"/>
<protein>
    <submittedName>
        <fullName evidence="7">Dihydrolipoyllysine-residue acetyltransferase component of pyruvate dehydrogenase complex</fullName>
        <ecNumber evidence="7">2.3.1.12</ecNumber>
    </submittedName>
</protein>
<dbReference type="PANTHER" id="PTHR43178:SF5">
    <property type="entry name" value="LIPOAMIDE ACYLTRANSFERASE COMPONENT OF BRANCHED-CHAIN ALPHA-KETO ACID DEHYDROGENASE COMPLEX, MITOCHONDRIAL"/>
    <property type="match status" value="1"/>
</dbReference>
<feature type="domain" description="Peripheral subunit-binding (PSBD)" evidence="6">
    <location>
        <begin position="10"/>
        <end position="47"/>
    </location>
</feature>
<sequence>MIQFPVKHVIASPRARAKAKNLGINLSEFEGSGPLGRIIESDVIFNHQQTKSNVDRILPQSKASPLAKKMAEVEQVSLHLVEGSGVGGKIVSKDIHNYLNSATPTIQEMQRKPLQGIRKIIADKMTYSKKNIPHVTLTVKVDASDLVDFRDSIKSNYENVSYTDLLIKILAKSLKQFPSINVSLEEDTIISHEDVNVGMAVAISNGLVVPVIQNANEKTITEIAKLTSELVNKAQKGKLTSTDLSNGRFTLSNLGMYAVDGFTPIINPPESAILGVGRIKEDLFVENSQIRIGKSLVLSLSFDHRVIDGAPAAEFLGYIKELIENSSFLNRSLGE</sequence>
<dbReference type="GO" id="GO:0005737">
    <property type="term" value="C:cytoplasm"/>
    <property type="evidence" value="ECO:0007669"/>
    <property type="project" value="TreeGrafter"/>
</dbReference>
<evidence type="ECO:0000256" key="4">
    <source>
        <dbReference type="ARBA" id="ARBA00022823"/>
    </source>
</evidence>
<dbReference type="AlphaFoldDB" id="A0A1X9M8G5"/>
<organism evidence="7 8">
    <name type="scientific">Halalkalibacter krulwichiae</name>
    <dbReference type="NCBI Taxonomy" id="199441"/>
    <lineage>
        <taxon>Bacteria</taxon>
        <taxon>Bacillati</taxon>
        <taxon>Bacillota</taxon>
        <taxon>Bacilli</taxon>
        <taxon>Bacillales</taxon>
        <taxon>Bacillaceae</taxon>
        <taxon>Halalkalibacter</taxon>
    </lineage>
</organism>
<dbReference type="InterPro" id="IPR050743">
    <property type="entry name" value="2-oxoacid_DH_E2_comp"/>
</dbReference>
<dbReference type="Pfam" id="PF02817">
    <property type="entry name" value="E3_binding"/>
    <property type="match status" value="2"/>
</dbReference>
<dbReference type="GO" id="GO:0004742">
    <property type="term" value="F:dihydrolipoyllysine-residue acetyltransferase activity"/>
    <property type="evidence" value="ECO:0007669"/>
    <property type="project" value="UniProtKB-EC"/>
</dbReference>
<dbReference type="PANTHER" id="PTHR43178">
    <property type="entry name" value="DIHYDROLIPOAMIDE ACETYLTRANSFERASE COMPONENT OF PYRUVATE DEHYDROGENASE COMPLEX"/>
    <property type="match status" value="1"/>
</dbReference>
<dbReference type="InterPro" id="IPR023213">
    <property type="entry name" value="CAT-like_dom_sf"/>
</dbReference>
<comment type="similarity">
    <text evidence="2">Belongs to the 2-oxoacid dehydrogenase family.</text>
</comment>
<dbReference type="InterPro" id="IPR036625">
    <property type="entry name" value="E3-bd_dom_sf"/>
</dbReference>
<keyword evidence="3 7" id="KW-0808">Transferase</keyword>
<dbReference type="EMBL" id="CP020814">
    <property type="protein sequence ID" value="ARK29725.1"/>
    <property type="molecule type" value="Genomic_DNA"/>
</dbReference>
<evidence type="ECO:0000313" key="7">
    <source>
        <dbReference type="EMBL" id="ARK29725.1"/>
    </source>
</evidence>
<evidence type="ECO:0000256" key="3">
    <source>
        <dbReference type="ARBA" id="ARBA00022679"/>
    </source>
</evidence>
<dbReference type="FunFam" id="3.30.559.10:FF:000007">
    <property type="entry name" value="Dihydrolipoamide acetyltransferase component of pyruvate dehydrogenase complex"/>
    <property type="match status" value="1"/>
</dbReference>
<keyword evidence="7" id="KW-0670">Pyruvate</keyword>
<dbReference type="Proteomes" id="UP000193006">
    <property type="component" value="Chromosome"/>
</dbReference>
<evidence type="ECO:0000256" key="1">
    <source>
        <dbReference type="ARBA" id="ARBA00001938"/>
    </source>
</evidence>
<dbReference type="STRING" id="199441.BkAM31D_07545"/>